<evidence type="ECO:0000256" key="1">
    <source>
        <dbReference type="ARBA" id="ARBA00010641"/>
    </source>
</evidence>
<dbReference type="SUPFAM" id="SSF88946">
    <property type="entry name" value="Sigma2 domain of RNA polymerase sigma factors"/>
    <property type="match status" value="1"/>
</dbReference>
<dbReference type="InterPro" id="IPR014331">
    <property type="entry name" value="RNA_pol_sigma70_ECF_RHOBA"/>
</dbReference>
<dbReference type="Gene3D" id="1.10.1740.10">
    <property type="match status" value="1"/>
</dbReference>
<keyword evidence="7" id="KW-1185">Reference proteome</keyword>
<sequence length="173" mass="20803">MDNDSQERFVILLGQVQPDLRRYIYSLCHNTGDTEDIFQETSLALWRKFDSYDKSQPFLNWAFRFAYFEVMKFREKAKKRQILSEETLKLLSEECQKDQDIKKDHERFLSGCVAKLDDKEKKLVKMRYSQKMTVVKINQYFGETGKKIYRALERIRFKLYACIDKHLETEGLK</sequence>
<comment type="similarity">
    <text evidence="1">Belongs to the sigma-70 factor family. ECF subfamily.</text>
</comment>
<dbReference type="Pfam" id="PF04542">
    <property type="entry name" value="Sigma70_r2"/>
    <property type="match status" value="1"/>
</dbReference>
<dbReference type="InterPro" id="IPR007627">
    <property type="entry name" value="RNA_pol_sigma70_r2"/>
</dbReference>
<dbReference type="Proteomes" id="UP000004947">
    <property type="component" value="Unassembled WGS sequence"/>
</dbReference>
<feature type="domain" description="RNA polymerase sigma-70 region 2" evidence="5">
    <location>
        <begin position="14"/>
        <end position="78"/>
    </location>
</feature>
<keyword evidence="4" id="KW-0804">Transcription</keyword>
<dbReference type="AlphaFoldDB" id="A6DHV2"/>
<evidence type="ECO:0000313" key="6">
    <source>
        <dbReference type="EMBL" id="EDM28606.1"/>
    </source>
</evidence>
<dbReference type="InterPro" id="IPR014284">
    <property type="entry name" value="RNA_pol_sigma-70_dom"/>
</dbReference>
<evidence type="ECO:0000313" key="7">
    <source>
        <dbReference type="Proteomes" id="UP000004947"/>
    </source>
</evidence>
<dbReference type="GO" id="GO:0016987">
    <property type="term" value="F:sigma factor activity"/>
    <property type="evidence" value="ECO:0007669"/>
    <property type="project" value="UniProtKB-KW"/>
</dbReference>
<name>A6DHV2_9BACT</name>
<evidence type="ECO:0000259" key="5">
    <source>
        <dbReference type="Pfam" id="PF04542"/>
    </source>
</evidence>
<dbReference type="SUPFAM" id="SSF88659">
    <property type="entry name" value="Sigma3 and sigma4 domains of RNA polymerase sigma factors"/>
    <property type="match status" value="1"/>
</dbReference>
<organism evidence="6 7">
    <name type="scientific">Lentisphaera araneosa HTCC2155</name>
    <dbReference type="NCBI Taxonomy" id="313628"/>
    <lineage>
        <taxon>Bacteria</taxon>
        <taxon>Pseudomonadati</taxon>
        <taxon>Lentisphaerota</taxon>
        <taxon>Lentisphaeria</taxon>
        <taxon>Lentisphaerales</taxon>
        <taxon>Lentisphaeraceae</taxon>
        <taxon>Lentisphaera</taxon>
    </lineage>
</organism>
<comment type="caution">
    <text evidence="6">The sequence shown here is derived from an EMBL/GenBank/DDBJ whole genome shotgun (WGS) entry which is preliminary data.</text>
</comment>
<protein>
    <submittedName>
        <fullName evidence="6">Probable ECF-like sigma factor SigE</fullName>
    </submittedName>
</protein>
<evidence type="ECO:0000256" key="2">
    <source>
        <dbReference type="ARBA" id="ARBA00023015"/>
    </source>
</evidence>
<dbReference type="GO" id="GO:0006352">
    <property type="term" value="P:DNA-templated transcription initiation"/>
    <property type="evidence" value="ECO:0007669"/>
    <property type="project" value="InterPro"/>
</dbReference>
<dbReference type="NCBIfam" id="TIGR02937">
    <property type="entry name" value="sigma70-ECF"/>
    <property type="match status" value="1"/>
</dbReference>
<reference evidence="6 7" key="1">
    <citation type="journal article" date="2010" name="J. Bacteriol.">
        <title>Genome sequence of Lentisphaera araneosa HTCC2155T, the type species of the order Lentisphaerales in the phylum Lentisphaerae.</title>
        <authorList>
            <person name="Thrash J.C."/>
            <person name="Cho J.C."/>
            <person name="Vergin K.L."/>
            <person name="Morris R.M."/>
            <person name="Giovannoni S.J."/>
        </authorList>
    </citation>
    <scope>NUCLEOTIDE SEQUENCE [LARGE SCALE GENOMIC DNA]</scope>
    <source>
        <strain evidence="6 7">HTCC2155</strain>
    </source>
</reference>
<gene>
    <name evidence="6" type="ORF">LNTAR_08554</name>
</gene>
<dbReference type="PANTHER" id="PTHR43133">
    <property type="entry name" value="RNA POLYMERASE ECF-TYPE SIGMA FACTO"/>
    <property type="match status" value="1"/>
</dbReference>
<dbReference type="InterPro" id="IPR013324">
    <property type="entry name" value="RNA_pol_sigma_r3/r4-like"/>
</dbReference>
<keyword evidence="3" id="KW-0731">Sigma factor</keyword>
<dbReference type="OrthoDB" id="6383365at2"/>
<dbReference type="eggNOG" id="COG1595">
    <property type="taxonomic scope" value="Bacteria"/>
</dbReference>
<accession>A6DHV2</accession>
<proteinExistence type="inferred from homology"/>
<dbReference type="RefSeq" id="WP_007277487.1">
    <property type="nucleotide sequence ID" value="NZ_ABCK01000004.1"/>
</dbReference>
<dbReference type="InterPro" id="IPR039425">
    <property type="entry name" value="RNA_pol_sigma-70-like"/>
</dbReference>
<evidence type="ECO:0000256" key="4">
    <source>
        <dbReference type="ARBA" id="ARBA00023163"/>
    </source>
</evidence>
<evidence type="ECO:0000256" key="3">
    <source>
        <dbReference type="ARBA" id="ARBA00023082"/>
    </source>
</evidence>
<dbReference type="NCBIfam" id="TIGR02989">
    <property type="entry name" value="Sig-70_gvs1"/>
    <property type="match status" value="1"/>
</dbReference>
<dbReference type="STRING" id="313628.LNTAR_08554"/>
<keyword evidence="2" id="KW-0805">Transcription regulation</keyword>
<dbReference type="PANTHER" id="PTHR43133:SF51">
    <property type="entry name" value="RNA POLYMERASE SIGMA FACTOR"/>
    <property type="match status" value="1"/>
</dbReference>
<dbReference type="EMBL" id="ABCK01000004">
    <property type="protein sequence ID" value="EDM28606.1"/>
    <property type="molecule type" value="Genomic_DNA"/>
</dbReference>
<dbReference type="InterPro" id="IPR013325">
    <property type="entry name" value="RNA_pol_sigma_r2"/>
</dbReference>